<evidence type="ECO:0000313" key="1">
    <source>
        <dbReference type="EMBL" id="SVD51849.1"/>
    </source>
</evidence>
<organism evidence="1">
    <name type="scientific">marine metagenome</name>
    <dbReference type="NCBI Taxonomy" id="408172"/>
    <lineage>
        <taxon>unclassified sequences</taxon>
        <taxon>metagenomes</taxon>
        <taxon>ecological metagenomes</taxon>
    </lineage>
</organism>
<feature type="non-terminal residue" evidence="1">
    <location>
        <position position="32"/>
    </location>
</feature>
<gene>
    <name evidence="1" type="ORF">METZ01_LOCUS404703</name>
</gene>
<proteinExistence type="predicted"/>
<dbReference type="GO" id="GO:0005524">
    <property type="term" value="F:ATP binding"/>
    <property type="evidence" value="ECO:0007669"/>
    <property type="project" value="InterPro"/>
</dbReference>
<dbReference type="SUPFAM" id="SSF53623">
    <property type="entry name" value="MurD-like peptide ligases, catalytic domain"/>
    <property type="match status" value="1"/>
</dbReference>
<dbReference type="Gene3D" id="3.40.1190.10">
    <property type="entry name" value="Mur-like, catalytic domain"/>
    <property type="match status" value="1"/>
</dbReference>
<sequence length="32" mass="3642">MFFGITGTNGKTSTAFFAHQIMRKLNKQSCYI</sequence>
<dbReference type="InterPro" id="IPR036565">
    <property type="entry name" value="Mur-like_cat_sf"/>
</dbReference>
<name>A0A382VZE6_9ZZZZ</name>
<reference evidence="1" key="1">
    <citation type="submission" date="2018-05" db="EMBL/GenBank/DDBJ databases">
        <authorList>
            <person name="Lanie J.A."/>
            <person name="Ng W.-L."/>
            <person name="Kazmierczak K.M."/>
            <person name="Andrzejewski T.M."/>
            <person name="Davidsen T.M."/>
            <person name="Wayne K.J."/>
            <person name="Tettelin H."/>
            <person name="Glass J.I."/>
            <person name="Rusch D."/>
            <person name="Podicherti R."/>
            <person name="Tsui H.-C.T."/>
            <person name="Winkler M.E."/>
        </authorList>
    </citation>
    <scope>NUCLEOTIDE SEQUENCE</scope>
</reference>
<protein>
    <submittedName>
        <fullName evidence="1">Uncharacterized protein</fullName>
    </submittedName>
</protein>
<dbReference type="AlphaFoldDB" id="A0A382VZE6"/>
<dbReference type="EMBL" id="UINC01155791">
    <property type="protein sequence ID" value="SVD51849.1"/>
    <property type="molecule type" value="Genomic_DNA"/>
</dbReference>
<accession>A0A382VZE6</accession>